<keyword evidence="3" id="KW-0328">Glycosyltransferase</keyword>
<dbReference type="Pfam" id="PF03016">
    <property type="entry name" value="Exostosin_GT47"/>
    <property type="match status" value="1"/>
</dbReference>
<organism evidence="7 8">
    <name type="scientific">Panicum miliaceum</name>
    <name type="common">Proso millet</name>
    <name type="synonym">Broomcorn millet</name>
    <dbReference type="NCBI Taxonomy" id="4540"/>
    <lineage>
        <taxon>Eukaryota</taxon>
        <taxon>Viridiplantae</taxon>
        <taxon>Streptophyta</taxon>
        <taxon>Embryophyta</taxon>
        <taxon>Tracheophyta</taxon>
        <taxon>Spermatophyta</taxon>
        <taxon>Magnoliopsida</taxon>
        <taxon>Liliopsida</taxon>
        <taxon>Poales</taxon>
        <taxon>Poaceae</taxon>
        <taxon>PACMAD clade</taxon>
        <taxon>Panicoideae</taxon>
        <taxon>Panicodae</taxon>
        <taxon>Paniceae</taxon>
        <taxon>Panicinae</taxon>
        <taxon>Panicum</taxon>
        <taxon>Panicum sect. Panicum</taxon>
    </lineage>
</organism>
<evidence type="ECO:0000313" key="8">
    <source>
        <dbReference type="Proteomes" id="UP000275267"/>
    </source>
</evidence>
<evidence type="ECO:0000313" key="7">
    <source>
        <dbReference type="EMBL" id="RLN19403.1"/>
    </source>
</evidence>
<sequence length="177" mass="19476">MLYAGGVSKPSRPNIRGAILAECADRTAAACTVVDCSAGACALDSVMVTRPMLRAKFCLQPPGDTPTRRSTFDAFLAGYDEFSVTVPKESVVLGDVRIGEVLGAVPEDQVARMRARLLEMAPRVVYRRHGSTAELREASPDAVDLAVRRIRRRVRALEEGDDPDAIYSIKERRRRRC</sequence>
<feature type="domain" description="Exostosin GT47" evidence="6">
    <location>
        <begin position="4"/>
        <end position="78"/>
    </location>
</feature>
<evidence type="ECO:0000256" key="3">
    <source>
        <dbReference type="ARBA" id="ARBA00022676"/>
    </source>
</evidence>
<name>A0A3L6SGR4_PANMI</name>
<accession>A0A3L6SGR4</accession>
<proteinExistence type="inferred from homology"/>
<gene>
    <name evidence="7" type="ORF">C2845_PM02G40410</name>
</gene>
<keyword evidence="5" id="KW-0333">Golgi apparatus</keyword>
<dbReference type="GO" id="GO:0000139">
    <property type="term" value="C:Golgi membrane"/>
    <property type="evidence" value="ECO:0007669"/>
    <property type="project" value="UniProtKB-SubCell"/>
</dbReference>
<keyword evidence="3" id="KW-0808">Transferase</keyword>
<evidence type="ECO:0000256" key="5">
    <source>
        <dbReference type="ARBA" id="ARBA00023034"/>
    </source>
</evidence>
<dbReference type="PANTHER" id="PTHR11062">
    <property type="entry name" value="EXOSTOSIN HEPARAN SULFATE GLYCOSYLTRANSFERASE -RELATED"/>
    <property type="match status" value="1"/>
</dbReference>
<evidence type="ECO:0000256" key="4">
    <source>
        <dbReference type="ARBA" id="ARBA00022968"/>
    </source>
</evidence>
<comment type="similarity">
    <text evidence="2">Belongs to the glycosyltransferase 47 family.</text>
</comment>
<keyword evidence="4" id="KW-0812">Transmembrane</keyword>
<dbReference type="OrthoDB" id="1924787at2759"/>
<dbReference type="InterPro" id="IPR040911">
    <property type="entry name" value="Exostosin_GT47"/>
</dbReference>
<evidence type="ECO:0000259" key="6">
    <source>
        <dbReference type="Pfam" id="PF03016"/>
    </source>
</evidence>
<evidence type="ECO:0000256" key="2">
    <source>
        <dbReference type="ARBA" id="ARBA00010271"/>
    </source>
</evidence>
<dbReference type="GO" id="GO:0016757">
    <property type="term" value="F:glycosyltransferase activity"/>
    <property type="evidence" value="ECO:0007669"/>
    <property type="project" value="UniProtKB-KW"/>
</dbReference>
<dbReference type="EMBL" id="PQIB02000005">
    <property type="protein sequence ID" value="RLN19403.1"/>
    <property type="molecule type" value="Genomic_DNA"/>
</dbReference>
<keyword evidence="8" id="KW-1185">Reference proteome</keyword>
<dbReference type="PANTHER" id="PTHR11062:SF362">
    <property type="entry name" value="XYLOGLUCAN GALACTOSYLTRANSFERASE GT19-RELATED"/>
    <property type="match status" value="1"/>
</dbReference>
<comment type="caution">
    <text evidence="7">The sequence shown here is derived from an EMBL/GenBank/DDBJ whole genome shotgun (WGS) entry which is preliminary data.</text>
</comment>
<dbReference type="AlphaFoldDB" id="A0A3L6SGR4"/>
<evidence type="ECO:0000256" key="1">
    <source>
        <dbReference type="ARBA" id="ARBA00004323"/>
    </source>
</evidence>
<protein>
    <recommendedName>
        <fullName evidence="6">Exostosin GT47 domain-containing protein</fullName>
    </recommendedName>
</protein>
<reference evidence="8" key="1">
    <citation type="journal article" date="2019" name="Nat. Commun.">
        <title>The genome of broomcorn millet.</title>
        <authorList>
            <person name="Zou C."/>
            <person name="Miki D."/>
            <person name="Li D."/>
            <person name="Tang Q."/>
            <person name="Xiao L."/>
            <person name="Rajput S."/>
            <person name="Deng P."/>
            <person name="Jia W."/>
            <person name="Huang R."/>
            <person name="Zhang M."/>
            <person name="Sun Y."/>
            <person name="Hu J."/>
            <person name="Fu X."/>
            <person name="Schnable P.S."/>
            <person name="Li F."/>
            <person name="Zhang H."/>
            <person name="Feng B."/>
            <person name="Zhu X."/>
            <person name="Liu R."/>
            <person name="Schnable J.C."/>
            <person name="Zhu J.-K."/>
            <person name="Zhang H."/>
        </authorList>
    </citation>
    <scope>NUCLEOTIDE SEQUENCE [LARGE SCALE GENOMIC DNA]</scope>
</reference>
<dbReference type="Proteomes" id="UP000275267">
    <property type="component" value="Unassembled WGS sequence"/>
</dbReference>
<keyword evidence="4" id="KW-0735">Signal-anchor</keyword>
<comment type="subcellular location">
    <subcellularLocation>
        <location evidence="1">Golgi apparatus membrane</location>
        <topology evidence="1">Single-pass type II membrane protein</topology>
    </subcellularLocation>
</comment>
<dbReference type="STRING" id="4540.A0A3L6SGR4"/>
<dbReference type="InterPro" id="IPR004263">
    <property type="entry name" value="Exostosin"/>
</dbReference>